<name>A0A1F8GN73_9BACT</name>
<dbReference type="CDD" id="cd01283">
    <property type="entry name" value="cytidine_deaminase"/>
    <property type="match status" value="1"/>
</dbReference>
<evidence type="ECO:0000313" key="1">
    <source>
        <dbReference type="EMBL" id="OGN26086.1"/>
    </source>
</evidence>
<dbReference type="AlphaFoldDB" id="A0A1F8GN73"/>
<accession>A0A1F8GN73</accession>
<dbReference type="STRING" id="1802697.A2925_00480"/>
<dbReference type="SUPFAM" id="SSF53927">
    <property type="entry name" value="Cytidine deaminase-like"/>
    <property type="match status" value="1"/>
</dbReference>
<gene>
    <name evidence="1" type="ORF">A2925_00480</name>
</gene>
<proteinExistence type="predicted"/>
<dbReference type="InterPro" id="IPR016193">
    <property type="entry name" value="Cytidine_deaminase-like"/>
</dbReference>
<protein>
    <submittedName>
        <fullName evidence="1">Uncharacterized protein</fullName>
    </submittedName>
</protein>
<dbReference type="Proteomes" id="UP000178256">
    <property type="component" value="Unassembled WGS sequence"/>
</dbReference>
<dbReference type="EMBL" id="MGKL01000010">
    <property type="protein sequence ID" value="OGN26086.1"/>
    <property type="molecule type" value="Genomic_DNA"/>
</dbReference>
<evidence type="ECO:0000313" key="2">
    <source>
        <dbReference type="Proteomes" id="UP000178256"/>
    </source>
</evidence>
<organism evidence="1 2">
    <name type="scientific">Candidatus Yanofskybacteria bacterium RIFCSPLOWO2_01_FULL_44_22</name>
    <dbReference type="NCBI Taxonomy" id="1802697"/>
    <lineage>
        <taxon>Bacteria</taxon>
        <taxon>Candidatus Yanofskyibacteriota</taxon>
    </lineage>
</organism>
<comment type="caution">
    <text evidence="1">The sequence shown here is derived from an EMBL/GenBank/DDBJ whole genome shotgun (WGS) entry which is preliminary data.</text>
</comment>
<sequence length="341" mass="39141">MANKWDLKTVRRDWKNRVFFHSFKDLPESQTGKYERAMEIAAASQVANPKFSNYFCKESAVIHNGNGVSAGNIEYGLCQALHGEESAVSAFRSVYGRGKKKPLVLAIISSDDPRDLAAPCGNCRDIMLDDFGPDFEIVSGRAEGGLAVVAKMSDYLFDKPRIDSGFMFPAIRDWALETLSVGQSMENDPYSPRNLYPERRYYVSLATKENKYFGAHHLMCDYHPVYAMERAILKAMDIKKDPFVACVMVVASHAGPKPLLPHVMYRDRQHLYELNLYKDLIVDHELDRLDPSIYLCSVNQERKVDCLWRTTVKEWLPFPFSPMNFGREFLQHLKNYQEVKR</sequence>
<dbReference type="Gene3D" id="3.40.140.10">
    <property type="entry name" value="Cytidine Deaminase, domain 2"/>
    <property type="match status" value="1"/>
</dbReference>
<reference evidence="1 2" key="1">
    <citation type="journal article" date="2016" name="Nat. Commun.">
        <title>Thousands of microbial genomes shed light on interconnected biogeochemical processes in an aquifer system.</title>
        <authorList>
            <person name="Anantharaman K."/>
            <person name="Brown C.T."/>
            <person name="Hug L.A."/>
            <person name="Sharon I."/>
            <person name="Castelle C.J."/>
            <person name="Probst A.J."/>
            <person name="Thomas B.C."/>
            <person name="Singh A."/>
            <person name="Wilkins M.J."/>
            <person name="Karaoz U."/>
            <person name="Brodie E.L."/>
            <person name="Williams K.H."/>
            <person name="Hubbard S.S."/>
            <person name="Banfield J.F."/>
        </authorList>
    </citation>
    <scope>NUCLEOTIDE SEQUENCE [LARGE SCALE GENOMIC DNA]</scope>
</reference>
<dbReference type="GO" id="GO:0003824">
    <property type="term" value="F:catalytic activity"/>
    <property type="evidence" value="ECO:0007669"/>
    <property type="project" value="InterPro"/>
</dbReference>